<name>A0A2G2ZEA5_CAPAN</name>
<reference evidence="4 5" key="1">
    <citation type="journal article" date="2014" name="Nat. Genet.">
        <title>Genome sequence of the hot pepper provides insights into the evolution of pungency in Capsicum species.</title>
        <authorList>
            <person name="Kim S."/>
            <person name="Park M."/>
            <person name="Yeom S.I."/>
            <person name="Kim Y.M."/>
            <person name="Lee J.M."/>
            <person name="Lee H.A."/>
            <person name="Seo E."/>
            <person name="Choi J."/>
            <person name="Cheong K."/>
            <person name="Kim K.T."/>
            <person name="Jung K."/>
            <person name="Lee G.W."/>
            <person name="Oh S.K."/>
            <person name="Bae C."/>
            <person name="Kim S.B."/>
            <person name="Lee H.Y."/>
            <person name="Kim S.Y."/>
            <person name="Kim M.S."/>
            <person name="Kang B.C."/>
            <person name="Jo Y.D."/>
            <person name="Yang H.B."/>
            <person name="Jeong H.J."/>
            <person name="Kang W.H."/>
            <person name="Kwon J.K."/>
            <person name="Shin C."/>
            <person name="Lim J.Y."/>
            <person name="Park J.H."/>
            <person name="Huh J.H."/>
            <person name="Kim J.S."/>
            <person name="Kim B.D."/>
            <person name="Cohen O."/>
            <person name="Paran I."/>
            <person name="Suh M.C."/>
            <person name="Lee S.B."/>
            <person name="Kim Y.K."/>
            <person name="Shin Y."/>
            <person name="Noh S.J."/>
            <person name="Park J."/>
            <person name="Seo Y.S."/>
            <person name="Kwon S.Y."/>
            <person name="Kim H.A."/>
            <person name="Park J.M."/>
            <person name="Kim H.J."/>
            <person name="Choi S.B."/>
            <person name="Bosland P.W."/>
            <person name="Reeves G."/>
            <person name="Jo S.H."/>
            <person name="Lee B.W."/>
            <person name="Cho H.T."/>
            <person name="Choi H.S."/>
            <person name="Lee M.S."/>
            <person name="Yu Y."/>
            <person name="Do Choi Y."/>
            <person name="Park B.S."/>
            <person name="van Deynze A."/>
            <person name="Ashrafi H."/>
            <person name="Hill T."/>
            <person name="Kim W.T."/>
            <person name="Pai H.S."/>
            <person name="Ahn H.K."/>
            <person name="Yeam I."/>
            <person name="Giovannoni J.J."/>
            <person name="Rose J.K."/>
            <person name="Sorensen I."/>
            <person name="Lee S.J."/>
            <person name="Kim R.W."/>
            <person name="Choi I.Y."/>
            <person name="Choi B.S."/>
            <person name="Lim J.S."/>
            <person name="Lee Y.H."/>
            <person name="Choi D."/>
        </authorList>
    </citation>
    <scope>NUCLEOTIDE SEQUENCE [LARGE SCALE GENOMIC DNA]</scope>
    <source>
        <strain evidence="5">cv. CM334</strain>
    </source>
</reference>
<sequence length="528" mass="57581">MDDLDVLARDFGLRPAGKSAPMRSDGGDRRRSSSSSPLYDDHSDDLLYKDVFGGPPKYTNNSNKSSSMNDINYDSIFNTGKDSNKTSSGPVYDKPVYDEDIFEGLPGLKSKSVSEKTASTVRFDDDVFASMTLPPQPKIKDEHFGDLLGNLRSNEKVSEPKRSSSSNAKEFDDLLAGFGSSSTSTTNKRSFTESSHYSKPTGNSNRSSSVLDDPFAGLGSTSMPASSSPEDFMDPLEQIGQLGKSGNAKSEASSVSGGVLDDLDPLNGFSKSGPPLYPGRNNRGMGAAAAKMNQQKNDDDLESFFNMGSRANSAPKTRTSSSVNESSFASQFQNKAGAGGPKPTFSSSTTSSNRTKASSATNFVDDLSSIFGAATSSGDFQEVEGETEERRKARLERHQRTQERAAKALAEKNQRDLQVQMEQQERHRISETVDIEIKRWAAGKEGNLRALLSTMQYVLWPGSGWQPVSLTDLITGTSVKKAYRKATLCIHPDKVQQKGATLQQKYVAEKVFDMLKEAWNKFNSEELF</sequence>
<dbReference type="FunFam" id="1.10.287.110:FF:000009">
    <property type="entry name" value="Auxilin-related protein 1"/>
    <property type="match status" value="1"/>
</dbReference>
<dbReference type="EMBL" id="AYRZ02000006">
    <property type="protein sequence ID" value="PHT80337.1"/>
    <property type="molecule type" value="Genomic_DNA"/>
</dbReference>
<proteinExistence type="predicted"/>
<feature type="compositionally biased region" description="Basic and acidic residues" evidence="2">
    <location>
        <begin position="1"/>
        <end position="12"/>
    </location>
</feature>
<accession>A0A2G2ZEA5</accession>
<evidence type="ECO:0000313" key="4">
    <source>
        <dbReference type="EMBL" id="PHT80337.1"/>
    </source>
</evidence>
<dbReference type="InterPro" id="IPR036869">
    <property type="entry name" value="J_dom_sf"/>
</dbReference>
<feature type="compositionally biased region" description="Basic and acidic residues" evidence="2">
    <location>
        <begin position="388"/>
        <end position="415"/>
    </location>
</feature>
<dbReference type="InterPro" id="IPR001623">
    <property type="entry name" value="DnaJ_domain"/>
</dbReference>
<feature type="compositionally biased region" description="Polar residues" evidence="2">
    <location>
        <begin position="179"/>
        <end position="210"/>
    </location>
</feature>
<keyword evidence="5" id="KW-1185">Reference proteome</keyword>
<feature type="compositionally biased region" description="Basic and acidic residues" evidence="2">
    <location>
        <begin position="153"/>
        <end position="162"/>
    </location>
</feature>
<feature type="compositionally biased region" description="Low complexity" evidence="2">
    <location>
        <begin position="341"/>
        <end position="357"/>
    </location>
</feature>
<feature type="compositionally biased region" description="Basic and acidic residues" evidence="2">
    <location>
        <begin position="39"/>
        <end position="48"/>
    </location>
</feature>
<dbReference type="AlphaFoldDB" id="A0A2G2ZEA5"/>
<feature type="compositionally biased region" description="Polar residues" evidence="2">
    <location>
        <begin position="219"/>
        <end position="229"/>
    </location>
</feature>
<dbReference type="Gramene" id="PHT80337">
    <property type="protein sequence ID" value="PHT80337"/>
    <property type="gene ID" value="T459_18389"/>
</dbReference>
<dbReference type="PANTHER" id="PTHR23172">
    <property type="entry name" value="AUXILIN/CYCLIN G-ASSOCIATED KINASE-RELATED"/>
    <property type="match status" value="1"/>
</dbReference>
<feature type="region of interest" description="Disordered" evidence="2">
    <location>
        <begin position="378"/>
        <end position="416"/>
    </location>
</feature>
<dbReference type="Proteomes" id="UP000222542">
    <property type="component" value="Unassembled WGS sequence"/>
</dbReference>
<feature type="compositionally biased region" description="Polar residues" evidence="2">
    <location>
        <begin position="58"/>
        <end position="89"/>
    </location>
</feature>
<evidence type="ECO:0000256" key="1">
    <source>
        <dbReference type="ARBA" id="ARBA00023054"/>
    </source>
</evidence>
<organism evidence="4 5">
    <name type="scientific">Capsicum annuum</name>
    <name type="common">Capsicum pepper</name>
    <dbReference type="NCBI Taxonomy" id="4072"/>
    <lineage>
        <taxon>Eukaryota</taxon>
        <taxon>Viridiplantae</taxon>
        <taxon>Streptophyta</taxon>
        <taxon>Embryophyta</taxon>
        <taxon>Tracheophyta</taxon>
        <taxon>Spermatophyta</taxon>
        <taxon>Magnoliopsida</taxon>
        <taxon>eudicotyledons</taxon>
        <taxon>Gunneridae</taxon>
        <taxon>Pentapetalae</taxon>
        <taxon>asterids</taxon>
        <taxon>lamiids</taxon>
        <taxon>Solanales</taxon>
        <taxon>Solanaceae</taxon>
        <taxon>Solanoideae</taxon>
        <taxon>Capsiceae</taxon>
        <taxon>Capsicum</taxon>
    </lineage>
</organism>
<evidence type="ECO:0000313" key="5">
    <source>
        <dbReference type="Proteomes" id="UP000222542"/>
    </source>
</evidence>
<feature type="region of interest" description="Disordered" evidence="2">
    <location>
        <begin position="124"/>
        <end position="357"/>
    </location>
</feature>
<dbReference type="PANTHER" id="PTHR23172:SF19">
    <property type="entry name" value="J DOMAIN-CONTAINING PROTEIN"/>
    <property type="match status" value="1"/>
</dbReference>
<comment type="caution">
    <text evidence="4">The sequence shown here is derived from an EMBL/GenBank/DDBJ whole genome shotgun (WGS) entry which is preliminary data.</text>
</comment>
<dbReference type="PROSITE" id="PS50076">
    <property type="entry name" value="DNAJ_2"/>
    <property type="match status" value="1"/>
</dbReference>
<feature type="compositionally biased region" description="Low complexity" evidence="2">
    <location>
        <begin position="279"/>
        <end position="293"/>
    </location>
</feature>
<keyword evidence="1" id="KW-0175">Coiled coil</keyword>
<gene>
    <name evidence="4" type="ORF">T459_18389</name>
</gene>
<feature type="region of interest" description="Disordered" evidence="2">
    <location>
        <begin position="1"/>
        <end position="93"/>
    </location>
</feature>
<evidence type="ECO:0000256" key="2">
    <source>
        <dbReference type="SAM" id="MobiDB-lite"/>
    </source>
</evidence>
<dbReference type="OMA" id="HMEKDER"/>
<dbReference type="Gene3D" id="1.10.287.110">
    <property type="entry name" value="DnaJ domain"/>
    <property type="match status" value="1"/>
</dbReference>
<protein>
    <recommendedName>
        <fullName evidence="3">J domain-containing protein</fullName>
    </recommendedName>
</protein>
<dbReference type="STRING" id="4072.A0A2G2ZEA5"/>
<feature type="domain" description="J" evidence="3">
    <location>
        <begin position="463"/>
        <end position="527"/>
    </location>
</feature>
<dbReference type="SUPFAM" id="SSF46565">
    <property type="entry name" value="Chaperone J-domain"/>
    <property type="match status" value="1"/>
</dbReference>
<reference evidence="4 5" key="2">
    <citation type="journal article" date="2017" name="Genome Biol.">
        <title>New reference genome sequences of hot pepper reveal the massive evolution of plant disease-resistance genes by retroduplication.</title>
        <authorList>
            <person name="Kim S."/>
            <person name="Park J."/>
            <person name="Yeom S.I."/>
            <person name="Kim Y.M."/>
            <person name="Seo E."/>
            <person name="Kim K.T."/>
            <person name="Kim M.S."/>
            <person name="Lee J.M."/>
            <person name="Cheong K."/>
            <person name="Shin H.S."/>
            <person name="Kim S.B."/>
            <person name="Han K."/>
            <person name="Lee J."/>
            <person name="Park M."/>
            <person name="Lee H.A."/>
            <person name="Lee H.Y."/>
            <person name="Lee Y."/>
            <person name="Oh S."/>
            <person name="Lee J.H."/>
            <person name="Choi E."/>
            <person name="Choi E."/>
            <person name="Lee S.E."/>
            <person name="Jeon J."/>
            <person name="Kim H."/>
            <person name="Choi G."/>
            <person name="Song H."/>
            <person name="Lee J."/>
            <person name="Lee S.C."/>
            <person name="Kwon J.K."/>
            <person name="Lee H.Y."/>
            <person name="Koo N."/>
            <person name="Hong Y."/>
            <person name="Kim R.W."/>
            <person name="Kang W.H."/>
            <person name="Huh J.H."/>
            <person name="Kang B.C."/>
            <person name="Yang T.J."/>
            <person name="Lee Y.H."/>
            <person name="Bennetzen J.L."/>
            <person name="Choi D."/>
        </authorList>
    </citation>
    <scope>NUCLEOTIDE SEQUENCE [LARGE SCALE GENOMIC DNA]</scope>
    <source>
        <strain evidence="5">cv. CM334</strain>
    </source>
</reference>
<feature type="compositionally biased region" description="Polar residues" evidence="2">
    <location>
        <begin position="309"/>
        <end position="334"/>
    </location>
</feature>
<feature type="compositionally biased region" description="Polar residues" evidence="2">
    <location>
        <begin position="247"/>
        <end position="256"/>
    </location>
</feature>
<evidence type="ECO:0000259" key="3">
    <source>
        <dbReference type="PROSITE" id="PS50076"/>
    </source>
</evidence>